<gene>
    <name evidence="1" type="ORF">QTG54_007002</name>
</gene>
<dbReference type="EMBL" id="JATAAI010000011">
    <property type="protein sequence ID" value="KAK1742437.1"/>
    <property type="molecule type" value="Genomic_DNA"/>
</dbReference>
<keyword evidence="2" id="KW-1185">Reference proteome</keyword>
<evidence type="ECO:0000313" key="2">
    <source>
        <dbReference type="Proteomes" id="UP001224775"/>
    </source>
</evidence>
<dbReference type="Proteomes" id="UP001224775">
    <property type="component" value="Unassembled WGS sequence"/>
</dbReference>
<dbReference type="AlphaFoldDB" id="A0AAD9DCK1"/>
<protein>
    <submittedName>
        <fullName evidence="1">Uncharacterized protein</fullName>
    </submittedName>
</protein>
<name>A0AAD9DCK1_9STRA</name>
<proteinExistence type="predicted"/>
<accession>A0AAD9DCK1</accession>
<organism evidence="1 2">
    <name type="scientific">Skeletonema marinoi</name>
    <dbReference type="NCBI Taxonomy" id="267567"/>
    <lineage>
        <taxon>Eukaryota</taxon>
        <taxon>Sar</taxon>
        <taxon>Stramenopiles</taxon>
        <taxon>Ochrophyta</taxon>
        <taxon>Bacillariophyta</taxon>
        <taxon>Coscinodiscophyceae</taxon>
        <taxon>Thalassiosirophycidae</taxon>
        <taxon>Thalassiosirales</taxon>
        <taxon>Skeletonemataceae</taxon>
        <taxon>Skeletonema</taxon>
        <taxon>Skeletonema marinoi-dohrnii complex</taxon>
    </lineage>
</organism>
<reference evidence="1" key="1">
    <citation type="submission" date="2023-06" db="EMBL/GenBank/DDBJ databases">
        <title>Survivors Of The Sea: Transcriptome response of Skeletonema marinoi to long-term dormancy.</title>
        <authorList>
            <person name="Pinder M.I.M."/>
            <person name="Kourtchenko O."/>
            <person name="Robertson E.K."/>
            <person name="Larsson T."/>
            <person name="Maumus F."/>
            <person name="Osuna-Cruz C.M."/>
            <person name="Vancaester E."/>
            <person name="Stenow R."/>
            <person name="Vandepoele K."/>
            <person name="Ploug H."/>
            <person name="Bruchert V."/>
            <person name="Godhe A."/>
            <person name="Topel M."/>
        </authorList>
    </citation>
    <scope>NUCLEOTIDE SEQUENCE</scope>
    <source>
        <strain evidence="1">R05AC</strain>
    </source>
</reference>
<evidence type="ECO:0000313" key="1">
    <source>
        <dbReference type="EMBL" id="KAK1742437.1"/>
    </source>
</evidence>
<sequence length="130" mass="13749">MCREILMDITDCEGDAKAGIQTLPVKYGKEMASTVAMGWSIVACISACGESLVKWVPIGISRLMSMSSGADAMSVTFPAARKLVLSTLGGGLFAQKTYQVWRTKGGDVVLAEKAVRDGLLGVLLVLASFM</sequence>
<comment type="caution">
    <text evidence="1">The sequence shown here is derived from an EMBL/GenBank/DDBJ whole genome shotgun (WGS) entry which is preliminary data.</text>
</comment>